<organism evidence="9">
    <name type="scientific">hydrocarbon metagenome</name>
    <dbReference type="NCBI Taxonomy" id="938273"/>
    <lineage>
        <taxon>unclassified sequences</taxon>
        <taxon>metagenomes</taxon>
        <taxon>ecological metagenomes</taxon>
    </lineage>
</organism>
<dbReference type="GO" id="GO:0005524">
    <property type="term" value="F:ATP binding"/>
    <property type="evidence" value="ECO:0007669"/>
    <property type="project" value="UniProtKB-KW"/>
</dbReference>
<dbReference type="InterPro" id="IPR025110">
    <property type="entry name" value="AMP-bd_C"/>
</dbReference>
<dbReference type="Gene3D" id="3.30.300.30">
    <property type="match status" value="1"/>
</dbReference>
<evidence type="ECO:0000259" key="8">
    <source>
        <dbReference type="Pfam" id="PF16177"/>
    </source>
</evidence>
<dbReference type="GO" id="GO:0003987">
    <property type="term" value="F:acetate-CoA ligase activity"/>
    <property type="evidence" value="ECO:0007669"/>
    <property type="project" value="UniProtKB-EC"/>
</dbReference>
<feature type="domain" description="Acetyl-coenzyme A synthetase N-terminal" evidence="8">
    <location>
        <begin position="40"/>
        <end position="89"/>
    </location>
</feature>
<feature type="domain" description="AMP-binding enzyme C-terminal" evidence="7">
    <location>
        <begin position="538"/>
        <end position="620"/>
    </location>
</feature>
<evidence type="ECO:0000256" key="5">
    <source>
        <dbReference type="ARBA" id="ARBA00022840"/>
    </source>
</evidence>
<dbReference type="EMBL" id="LNQE01000048">
    <property type="protein sequence ID" value="KUG29698.1"/>
    <property type="molecule type" value="Genomic_DNA"/>
</dbReference>
<keyword evidence="3 9" id="KW-0436">Ligase</keyword>
<comment type="similarity">
    <text evidence="1">Belongs to the ATP-dependent AMP-binding enzyme family.</text>
</comment>
<dbReference type="Pfam" id="PF16177">
    <property type="entry name" value="ACAS_N"/>
    <property type="match status" value="1"/>
</dbReference>
<evidence type="ECO:0000313" key="9">
    <source>
        <dbReference type="EMBL" id="KUG29698.1"/>
    </source>
</evidence>
<dbReference type="InterPro" id="IPR045851">
    <property type="entry name" value="AMP-bd_C_sf"/>
</dbReference>
<protein>
    <recommendedName>
        <fullName evidence="2">acetate--CoA ligase</fullName>
        <ecNumber evidence="2">6.2.1.1</ecNumber>
    </recommendedName>
</protein>
<dbReference type="EC" id="6.2.1.1" evidence="2"/>
<dbReference type="PANTHER" id="PTHR24095">
    <property type="entry name" value="ACETYL-COENZYME A SYNTHETASE"/>
    <property type="match status" value="1"/>
</dbReference>
<evidence type="ECO:0000256" key="1">
    <source>
        <dbReference type="ARBA" id="ARBA00006432"/>
    </source>
</evidence>
<dbReference type="NCBIfam" id="NF001208">
    <property type="entry name" value="PRK00174.1"/>
    <property type="match status" value="1"/>
</dbReference>
<dbReference type="InterPro" id="IPR042099">
    <property type="entry name" value="ANL_N_sf"/>
</dbReference>
<dbReference type="SUPFAM" id="SSF56801">
    <property type="entry name" value="Acetyl-CoA synthetase-like"/>
    <property type="match status" value="1"/>
</dbReference>
<dbReference type="GO" id="GO:0006085">
    <property type="term" value="P:acetyl-CoA biosynthetic process"/>
    <property type="evidence" value="ECO:0007669"/>
    <property type="project" value="TreeGrafter"/>
</dbReference>
<feature type="domain" description="AMP-dependent synthetase/ligase" evidence="6">
    <location>
        <begin position="97"/>
        <end position="476"/>
    </location>
</feature>
<dbReference type="InterPro" id="IPR032387">
    <property type="entry name" value="ACAS_N"/>
</dbReference>
<dbReference type="PANTHER" id="PTHR24095:SF14">
    <property type="entry name" value="ACETYL-COENZYME A SYNTHETASE 1"/>
    <property type="match status" value="1"/>
</dbReference>
<gene>
    <name evidence="9" type="ORF">ASZ90_000405</name>
</gene>
<dbReference type="GO" id="GO:0005829">
    <property type="term" value="C:cytosol"/>
    <property type="evidence" value="ECO:0007669"/>
    <property type="project" value="TreeGrafter"/>
</dbReference>
<accession>A0A0W8G9J7</accession>
<evidence type="ECO:0000256" key="3">
    <source>
        <dbReference type="ARBA" id="ARBA00022598"/>
    </source>
</evidence>
<dbReference type="Pfam" id="PF13193">
    <property type="entry name" value="AMP-binding_C"/>
    <property type="match status" value="1"/>
</dbReference>
<name>A0A0W8G9J7_9ZZZZ</name>
<sequence length="630" mass="68413">MSPNGTLDALLVEKRVFRPLPGQAIEANLPPRELEAARLKAQADPFAIWEEAASELVWSRPWQSVVAPSGGAAFPRWFPGGRTNIVANALDRHVESAHRNTLALIFEYASGENKKFTYFELHREVCRLARAFLALGAGRGDRILIHMPTLPETVIGMLAAARIGAVHCLVPLGFSAKALRRRIEASRARIILTADAGLSGDRMTAVKPLVDEALAGTGETRVETVVVVRRTDQDIPMIEGRDLYYHDILDSGREASAPEPMDAGDELFVLHAGSASSEPRGIVHGHGGYMVGVYRTATWVLDLKPTDVLWCTAEPAWITGHSYAVYGPLLAGATTLITEGNPLAEYGQRLFEIIDRHGVSVLYTSPTLIRMMRRMGLGPGHGHDISTLRLLATAGEPLPPELWVWFHKTLGRGQCPLLDTWWQTETGMILLSPLPATLLAPGSVGRPLPGVSAAVVDDAGNPVPPGKGGHLVIDAPWPGMLLGLDNDPDGCRRQYFERIKGVFFTGDMARRDEDGSFWIQGRADDVVQLGGHRIGSAEIEGALASHPALAEAAVIGVPDAMGATAAKAFLVPVLDWDLRYDSEEDLVRDVKAHLRREIGTVAEVRFFAVRASLPKTPSGKISRKALRQEQ</sequence>
<comment type="caution">
    <text evidence="9">The sequence shown here is derived from an EMBL/GenBank/DDBJ whole genome shotgun (WGS) entry which is preliminary data.</text>
</comment>
<evidence type="ECO:0000256" key="4">
    <source>
        <dbReference type="ARBA" id="ARBA00022741"/>
    </source>
</evidence>
<keyword evidence="5" id="KW-0067">ATP-binding</keyword>
<evidence type="ECO:0000256" key="2">
    <source>
        <dbReference type="ARBA" id="ARBA00013275"/>
    </source>
</evidence>
<dbReference type="Pfam" id="PF00501">
    <property type="entry name" value="AMP-binding"/>
    <property type="match status" value="1"/>
</dbReference>
<dbReference type="Gene3D" id="3.40.50.12780">
    <property type="entry name" value="N-terminal domain of ligase-like"/>
    <property type="match status" value="1"/>
</dbReference>
<evidence type="ECO:0000259" key="7">
    <source>
        <dbReference type="Pfam" id="PF13193"/>
    </source>
</evidence>
<proteinExistence type="inferred from homology"/>
<evidence type="ECO:0000259" key="6">
    <source>
        <dbReference type="Pfam" id="PF00501"/>
    </source>
</evidence>
<dbReference type="InterPro" id="IPR000873">
    <property type="entry name" value="AMP-dep_synth/lig_dom"/>
</dbReference>
<keyword evidence="4" id="KW-0547">Nucleotide-binding</keyword>
<dbReference type="AlphaFoldDB" id="A0A0W8G9J7"/>
<reference evidence="9" key="1">
    <citation type="journal article" date="2015" name="Proc. Natl. Acad. Sci. U.S.A.">
        <title>Networks of energetic and metabolic interactions define dynamics in microbial communities.</title>
        <authorList>
            <person name="Embree M."/>
            <person name="Liu J.K."/>
            <person name="Al-Bassam M.M."/>
            <person name="Zengler K."/>
        </authorList>
    </citation>
    <scope>NUCLEOTIDE SEQUENCE</scope>
</reference>